<gene>
    <name evidence="7" type="ORF">GXP67_23335</name>
</gene>
<proteinExistence type="predicted"/>
<feature type="transmembrane region" description="Helical" evidence="6">
    <location>
        <begin position="110"/>
        <end position="131"/>
    </location>
</feature>
<reference evidence="7 8" key="1">
    <citation type="submission" date="2020-01" db="EMBL/GenBank/DDBJ databases">
        <authorList>
            <person name="Kim M.K."/>
        </authorList>
    </citation>
    <scope>NUCLEOTIDE SEQUENCE [LARGE SCALE GENOMIC DNA]</scope>
    <source>
        <strain evidence="7 8">172606-1</strain>
    </source>
</reference>
<keyword evidence="4 6" id="KW-1133">Transmembrane helix</keyword>
<evidence type="ECO:0000256" key="1">
    <source>
        <dbReference type="ARBA" id="ARBA00004651"/>
    </source>
</evidence>
<dbReference type="Pfam" id="PF01810">
    <property type="entry name" value="LysE"/>
    <property type="match status" value="1"/>
</dbReference>
<dbReference type="RefSeq" id="WP_162445351.1">
    <property type="nucleotide sequence ID" value="NZ_CP048222.1"/>
</dbReference>
<comment type="subcellular location">
    <subcellularLocation>
        <location evidence="1">Cell membrane</location>
        <topology evidence="1">Multi-pass membrane protein</topology>
    </subcellularLocation>
</comment>
<dbReference type="GO" id="GO:0005886">
    <property type="term" value="C:plasma membrane"/>
    <property type="evidence" value="ECO:0007669"/>
    <property type="project" value="UniProtKB-SubCell"/>
</dbReference>
<sequence length="206" mass="22704">MHALLKGILFGLLLAVLIGPVFFALLQTAIHKGFRSGVLLAIGISLSDTMYVMICYVGFLQLFENAQFQESLAMAGGMIMLMFGISALLKPVSSKASLMLENPTPGTYRYIIKGFALNAINPFVVLFWVGVMSMVSVQEKFEGVQVFLFFVGTISTVFLTDIAKAYVAHRLSKYLTHHVLTWMNRGVGVALLGFGLRLIYYAFKGL</sequence>
<feature type="transmembrane region" description="Helical" evidence="6">
    <location>
        <begin position="179"/>
        <end position="203"/>
    </location>
</feature>
<keyword evidence="8" id="KW-1185">Reference proteome</keyword>
<keyword evidence="5 6" id="KW-0472">Membrane</keyword>
<dbReference type="EMBL" id="CP048222">
    <property type="protein sequence ID" value="QHT69362.1"/>
    <property type="molecule type" value="Genomic_DNA"/>
</dbReference>
<evidence type="ECO:0000313" key="7">
    <source>
        <dbReference type="EMBL" id="QHT69362.1"/>
    </source>
</evidence>
<feature type="transmembrane region" description="Helical" evidence="6">
    <location>
        <begin position="143"/>
        <end position="167"/>
    </location>
</feature>
<dbReference type="AlphaFoldDB" id="A0A6C0GP48"/>
<dbReference type="PANTHER" id="PTHR30086:SF20">
    <property type="entry name" value="ARGININE EXPORTER PROTEIN ARGO-RELATED"/>
    <property type="match status" value="1"/>
</dbReference>
<organism evidence="7 8">
    <name type="scientific">Rhodocytophaga rosea</name>
    <dbReference type="NCBI Taxonomy" id="2704465"/>
    <lineage>
        <taxon>Bacteria</taxon>
        <taxon>Pseudomonadati</taxon>
        <taxon>Bacteroidota</taxon>
        <taxon>Cytophagia</taxon>
        <taxon>Cytophagales</taxon>
        <taxon>Rhodocytophagaceae</taxon>
        <taxon>Rhodocytophaga</taxon>
    </lineage>
</organism>
<evidence type="ECO:0000256" key="2">
    <source>
        <dbReference type="ARBA" id="ARBA00022475"/>
    </source>
</evidence>
<feature type="transmembrane region" description="Helical" evidence="6">
    <location>
        <begin position="38"/>
        <end position="59"/>
    </location>
</feature>
<protein>
    <submittedName>
        <fullName evidence="7">LysE family translocator</fullName>
    </submittedName>
</protein>
<dbReference type="KEGG" id="rhoz:GXP67_23335"/>
<evidence type="ECO:0000256" key="4">
    <source>
        <dbReference type="ARBA" id="ARBA00022989"/>
    </source>
</evidence>
<dbReference type="GO" id="GO:0015171">
    <property type="term" value="F:amino acid transmembrane transporter activity"/>
    <property type="evidence" value="ECO:0007669"/>
    <property type="project" value="TreeGrafter"/>
</dbReference>
<keyword evidence="3 6" id="KW-0812">Transmembrane</keyword>
<dbReference type="InterPro" id="IPR001123">
    <property type="entry name" value="LeuE-type"/>
</dbReference>
<accession>A0A6C0GP48</accession>
<evidence type="ECO:0000313" key="8">
    <source>
        <dbReference type="Proteomes" id="UP000480178"/>
    </source>
</evidence>
<evidence type="ECO:0000256" key="3">
    <source>
        <dbReference type="ARBA" id="ARBA00022692"/>
    </source>
</evidence>
<feature type="transmembrane region" description="Helical" evidence="6">
    <location>
        <begin position="71"/>
        <end position="89"/>
    </location>
</feature>
<keyword evidence="2" id="KW-1003">Cell membrane</keyword>
<name>A0A6C0GP48_9BACT</name>
<evidence type="ECO:0000256" key="5">
    <source>
        <dbReference type="ARBA" id="ARBA00023136"/>
    </source>
</evidence>
<dbReference type="Proteomes" id="UP000480178">
    <property type="component" value="Chromosome"/>
</dbReference>
<dbReference type="PANTHER" id="PTHR30086">
    <property type="entry name" value="ARGININE EXPORTER PROTEIN ARGO"/>
    <property type="match status" value="1"/>
</dbReference>
<evidence type="ECO:0000256" key="6">
    <source>
        <dbReference type="SAM" id="Phobius"/>
    </source>
</evidence>
<feature type="transmembrane region" description="Helical" evidence="6">
    <location>
        <begin position="6"/>
        <end position="26"/>
    </location>
</feature>